<organism evidence="3">
    <name type="scientific">Albugo laibachii Nc14</name>
    <dbReference type="NCBI Taxonomy" id="890382"/>
    <lineage>
        <taxon>Eukaryota</taxon>
        <taxon>Sar</taxon>
        <taxon>Stramenopiles</taxon>
        <taxon>Oomycota</taxon>
        <taxon>Peronosporomycetes</taxon>
        <taxon>Albuginales</taxon>
        <taxon>Albuginaceae</taxon>
        <taxon>Albugo</taxon>
    </lineage>
</organism>
<keyword evidence="1" id="KW-0472">Membrane</keyword>
<reference evidence="3" key="2">
    <citation type="submission" date="2011-02" db="EMBL/GenBank/DDBJ databases">
        <authorList>
            <person name="MacLean D."/>
        </authorList>
    </citation>
    <scope>NUCLEOTIDE SEQUENCE</scope>
</reference>
<dbReference type="AlphaFoldDB" id="F0W7X4"/>
<name>F0W7X4_9STRA</name>
<dbReference type="PANTHER" id="PTHR34062">
    <property type="entry name" value="OXIDOREDUCTASE 21 KDA SUBUNIT, PUTATIVE (AFU_ORTHOLOGUE AFUA_4G04750)-RELATED"/>
    <property type="match status" value="1"/>
</dbReference>
<protein>
    <submittedName>
        <fullName evidence="4">Uncharacterized protein AlNc14C203G8752</fullName>
    </submittedName>
    <submittedName>
        <fullName evidence="3">Uncharacterized protein AlNc14C32G2924</fullName>
    </submittedName>
</protein>
<dbReference type="PANTHER" id="PTHR34062:SF1">
    <property type="entry name" value="NADH-UBIQUINONE OXIDOREDUCTASE 21KDA SUBUNIT N-TERMINAL DOMAIN-CONTAINING PROTEIN"/>
    <property type="match status" value="1"/>
</dbReference>
<evidence type="ECO:0000313" key="4">
    <source>
        <dbReference type="EMBL" id="CCA23702.1"/>
    </source>
</evidence>
<dbReference type="EMBL" id="FR824077">
    <property type="protein sequence ID" value="CCA17227.1"/>
    <property type="molecule type" value="Genomic_DNA"/>
</dbReference>
<reference evidence="3" key="1">
    <citation type="journal article" date="2011" name="PLoS Biol.">
        <title>Gene gain and loss during evolution of obligate parasitism in the white rust pathogen of Arabidopsis thaliana.</title>
        <authorList>
            <person name="Kemen E."/>
            <person name="Gardiner A."/>
            <person name="Schultz-Larsen T."/>
            <person name="Kemen A.C."/>
            <person name="Balmuth A.L."/>
            <person name="Robert-Seilaniantz A."/>
            <person name="Bailey K."/>
            <person name="Holub E."/>
            <person name="Studholme D.J."/>
            <person name="Maclean D."/>
            <person name="Jones J.D."/>
        </authorList>
    </citation>
    <scope>NUCLEOTIDE SEQUENCE</scope>
</reference>
<dbReference type="HOGENOM" id="CLU_154171_0_0_1"/>
<sequence length="123" mass="13715">MVHIKNDVPPVLHDPKIPKFPVVKSKPSSEEVWDNVSSTDYAQSLFMSITSLPLGYFLGRHFDPLLARRTMYLSGIIGSIGGILLAYQNSALRLQGYGRNDDEVQRYGLSSEFIKSADVDKTP</sequence>
<feature type="transmembrane region" description="Helical" evidence="1">
    <location>
        <begin position="70"/>
        <end position="87"/>
    </location>
</feature>
<proteinExistence type="predicted"/>
<keyword evidence="1" id="KW-0812">Transmembrane</keyword>
<keyword evidence="1" id="KW-1133">Transmembrane helix</keyword>
<accession>F0W7X4</accession>
<dbReference type="InterPro" id="IPR019721">
    <property type="entry name" value="NADH-UbQ_OxRdtase_su21_N"/>
</dbReference>
<evidence type="ECO:0000259" key="2">
    <source>
        <dbReference type="Pfam" id="PF10785"/>
    </source>
</evidence>
<evidence type="ECO:0000256" key="1">
    <source>
        <dbReference type="SAM" id="Phobius"/>
    </source>
</evidence>
<feature type="domain" description="NADH-ubiquinone oxidoreductase 21kDa subunit N-terminal" evidence="2">
    <location>
        <begin position="18"/>
        <end position="97"/>
    </location>
</feature>
<dbReference type="Pfam" id="PF10785">
    <property type="entry name" value="NADH-u_ox-rdase"/>
    <property type="match status" value="1"/>
</dbReference>
<dbReference type="InterPro" id="IPR053229">
    <property type="entry name" value="NADH-Q_oxidrdct_subunit"/>
</dbReference>
<evidence type="ECO:0000313" key="3">
    <source>
        <dbReference type="EMBL" id="CCA17227.1"/>
    </source>
</evidence>
<dbReference type="EMBL" id="FR824248">
    <property type="protein sequence ID" value="CCA23702.1"/>
    <property type="molecule type" value="Genomic_DNA"/>
</dbReference>
<gene>
    <name evidence="3" type="primary">AlNc14C32G2924</name>
    <name evidence="4" type="synonym">AlNc14C203G8752</name>
    <name evidence="3" type="ORF">ALNC14_033700</name>
    <name evidence="4" type="ORF">ALNC14_098460</name>
</gene>